<feature type="compositionally biased region" description="Basic and acidic residues" evidence="5">
    <location>
        <begin position="469"/>
        <end position="483"/>
    </location>
</feature>
<feature type="transmembrane region" description="Helical" evidence="6">
    <location>
        <begin position="310"/>
        <end position="332"/>
    </location>
</feature>
<evidence type="ECO:0000256" key="1">
    <source>
        <dbReference type="ARBA" id="ARBA00004141"/>
    </source>
</evidence>
<proteinExistence type="predicted"/>
<dbReference type="EMBL" id="CABFNP030001192">
    <property type="protein sequence ID" value="CAI6091680.1"/>
    <property type="molecule type" value="Genomic_DNA"/>
</dbReference>
<feature type="transmembrane region" description="Helical" evidence="6">
    <location>
        <begin position="64"/>
        <end position="81"/>
    </location>
</feature>
<dbReference type="Proteomes" id="UP001160390">
    <property type="component" value="Unassembled WGS sequence"/>
</dbReference>
<dbReference type="AlphaFoldDB" id="A0AA35Q4X6"/>
<evidence type="ECO:0000256" key="3">
    <source>
        <dbReference type="ARBA" id="ARBA00022989"/>
    </source>
</evidence>
<name>A0AA35Q4X6_9HYPO</name>
<dbReference type="InterPro" id="IPR036259">
    <property type="entry name" value="MFS_trans_sf"/>
</dbReference>
<feature type="transmembrane region" description="Helical" evidence="6">
    <location>
        <begin position="424"/>
        <end position="447"/>
    </location>
</feature>
<keyword evidence="3 6" id="KW-1133">Transmembrane helix</keyword>
<evidence type="ECO:0000256" key="5">
    <source>
        <dbReference type="SAM" id="MobiDB-lite"/>
    </source>
</evidence>
<keyword evidence="2 6" id="KW-0812">Transmembrane</keyword>
<dbReference type="SUPFAM" id="SSF103473">
    <property type="entry name" value="MFS general substrate transporter"/>
    <property type="match status" value="1"/>
</dbReference>
<protein>
    <recommendedName>
        <fullName evidence="7">Major facilitator superfamily (MFS) profile domain-containing protein</fullName>
    </recommendedName>
</protein>
<evidence type="ECO:0000256" key="6">
    <source>
        <dbReference type="SAM" id="Phobius"/>
    </source>
</evidence>
<evidence type="ECO:0000256" key="4">
    <source>
        <dbReference type="ARBA" id="ARBA00023136"/>
    </source>
</evidence>
<dbReference type="GO" id="GO:0046943">
    <property type="term" value="F:carboxylic acid transmembrane transporter activity"/>
    <property type="evidence" value="ECO:0007669"/>
    <property type="project" value="TreeGrafter"/>
</dbReference>
<organism evidence="8 9">
    <name type="scientific">Clonostachys chloroleuca</name>
    <dbReference type="NCBI Taxonomy" id="1926264"/>
    <lineage>
        <taxon>Eukaryota</taxon>
        <taxon>Fungi</taxon>
        <taxon>Dikarya</taxon>
        <taxon>Ascomycota</taxon>
        <taxon>Pezizomycotina</taxon>
        <taxon>Sordariomycetes</taxon>
        <taxon>Hypocreomycetidae</taxon>
        <taxon>Hypocreales</taxon>
        <taxon>Bionectriaceae</taxon>
        <taxon>Clonostachys</taxon>
    </lineage>
</organism>
<feature type="transmembrane region" description="Helical" evidence="6">
    <location>
        <begin position="398"/>
        <end position="417"/>
    </location>
</feature>
<dbReference type="GO" id="GO:0005886">
    <property type="term" value="C:plasma membrane"/>
    <property type="evidence" value="ECO:0007669"/>
    <property type="project" value="TreeGrafter"/>
</dbReference>
<feature type="transmembrane region" description="Helical" evidence="6">
    <location>
        <begin position="123"/>
        <end position="143"/>
    </location>
</feature>
<dbReference type="PANTHER" id="PTHR23508">
    <property type="entry name" value="CARBOXYLIC ACID TRANSPORTER PROTEIN HOMOLOG"/>
    <property type="match status" value="1"/>
</dbReference>
<dbReference type="InterPro" id="IPR005828">
    <property type="entry name" value="MFS_sugar_transport-like"/>
</dbReference>
<keyword evidence="9" id="KW-1185">Reference proteome</keyword>
<feature type="transmembrane region" description="Helical" evidence="6">
    <location>
        <begin position="193"/>
        <end position="214"/>
    </location>
</feature>
<evidence type="ECO:0000313" key="8">
    <source>
        <dbReference type="EMBL" id="CAI6091680.1"/>
    </source>
</evidence>
<comment type="subcellular location">
    <subcellularLocation>
        <location evidence="1">Membrane</location>
        <topology evidence="1">Multi-pass membrane protein</topology>
    </subcellularLocation>
</comment>
<evidence type="ECO:0000313" key="9">
    <source>
        <dbReference type="Proteomes" id="UP001160390"/>
    </source>
</evidence>
<dbReference type="InterPro" id="IPR020846">
    <property type="entry name" value="MFS_dom"/>
</dbReference>
<evidence type="ECO:0000259" key="7">
    <source>
        <dbReference type="PROSITE" id="PS50850"/>
    </source>
</evidence>
<gene>
    <name evidence="8" type="ORF">CCHLO57077_00018105</name>
</gene>
<keyword evidence="4 6" id="KW-0472">Membrane</keyword>
<feature type="transmembrane region" description="Helical" evidence="6">
    <location>
        <begin position="16"/>
        <end position="44"/>
    </location>
</feature>
<dbReference type="Gene3D" id="1.20.1250.20">
    <property type="entry name" value="MFS general substrate transporter like domains"/>
    <property type="match status" value="1"/>
</dbReference>
<evidence type="ECO:0000256" key="2">
    <source>
        <dbReference type="ARBA" id="ARBA00022692"/>
    </source>
</evidence>
<dbReference type="Pfam" id="PF00083">
    <property type="entry name" value="Sugar_tr"/>
    <property type="match status" value="1"/>
</dbReference>
<accession>A0AA35Q4X6</accession>
<feature type="domain" description="Major facilitator superfamily (MFS) profile" evidence="7">
    <location>
        <begin position="16"/>
        <end position="452"/>
    </location>
</feature>
<sequence length="496" mass="54400">MDQMDRAPTLLEKLKFFLIVGVGYFANGYTSVTIVLGVSMLGYIYFEDTGSAVPTDQSSTMKTGTYIGLIVGQLVFGYLGDTFGRNSVYGKELIFFILGNIMCILMPWRGFSHSAVVGWMTTWRAVMGLGTGGDIPISATLSAEKSGTKGHAHMFLLVYFIGGVGNITASIVLVILLAAFKKSIQDNVYHFNWVWRLHLGLILVPLLLTIYSRFKMRETIAFQKYVGKNQNENSALPAKPSLRSQFQTFIVFFKDPRHAKTLFAATLFWFLHDIASQGISLNQDIVLHRIGFGKGETQYVTMWNTAVGNCIVYCAGYLPGLFIGTHILPYVIGRRAHLFYSASLLAVIYAVWAGVSNIANTGTLMSLFVLAQAVMDSGPALVEYAFLELFPTRVRATAFGIASSSGRLASIIAVFGFTKLENAIGLGGILGFFAGIMALAALCVGWIPETRNCTIDDIEKDFLYRPELRDNSGEQNKEGRGSDKPVATVVTEEIQA</sequence>
<comment type="caution">
    <text evidence="8">The sequence shown here is derived from an EMBL/GenBank/DDBJ whole genome shotgun (WGS) entry which is preliminary data.</text>
</comment>
<dbReference type="PANTHER" id="PTHR23508:SF10">
    <property type="entry name" value="CARBOXYLIC ACID TRANSPORTER PROTEIN HOMOLOG"/>
    <property type="match status" value="1"/>
</dbReference>
<dbReference type="PROSITE" id="PS50850">
    <property type="entry name" value="MFS"/>
    <property type="match status" value="1"/>
</dbReference>
<feature type="transmembrane region" description="Helical" evidence="6">
    <location>
        <begin position="155"/>
        <end position="181"/>
    </location>
</feature>
<feature type="transmembrane region" description="Helical" evidence="6">
    <location>
        <begin position="93"/>
        <end position="111"/>
    </location>
</feature>
<reference evidence="8" key="1">
    <citation type="submission" date="2023-01" db="EMBL/GenBank/DDBJ databases">
        <authorList>
            <person name="Piombo E."/>
        </authorList>
    </citation>
    <scope>NUCLEOTIDE SEQUENCE</scope>
</reference>
<feature type="region of interest" description="Disordered" evidence="5">
    <location>
        <begin position="469"/>
        <end position="496"/>
    </location>
</feature>